<dbReference type="PANTHER" id="PTHR43586:SF21">
    <property type="entry name" value="PYRIDOXAL PHOSPHATE (PLP)-DEPENDENT ASPARTATE AMINOTRANSFERASE SUPERFAMILY"/>
    <property type="match status" value="1"/>
</dbReference>
<accession>A0A9X4LYX2</accession>
<dbReference type="InterPro" id="IPR015424">
    <property type="entry name" value="PyrdxlP-dep_Trfase"/>
</dbReference>
<evidence type="ECO:0000313" key="3">
    <source>
        <dbReference type="Proteomes" id="UP001152755"/>
    </source>
</evidence>
<dbReference type="EMBL" id="JANRHA010000003">
    <property type="protein sequence ID" value="MDG3014156.1"/>
    <property type="molecule type" value="Genomic_DNA"/>
</dbReference>
<dbReference type="Pfam" id="PF00266">
    <property type="entry name" value="Aminotran_5"/>
    <property type="match status" value="1"/>
</dbReference>
<dbReference type="InterPro" id="IPR000192">
    <property type="entry name" value="Aminotrans_V_dom"/>
</dbReference>
<evidence type="ECO:0000259" key="1">
    <source>
        <dbReference type="Pfam" id="PF00266"/>
    </source>
</evidence>
<protein>
    <submittedName>
        <fullName evidence="2">Cysteine desulfurase-like protein</fullName>
    </submittedName>
</protein>
<dbReference type="PANTHER" id="PTHR43586">
    <property type="entry name" value="CYSTEINE DESULFURASE"/>
    <property type="match status" value="1"/>
</dbReference>
<dbReference type="Proteomes" id="UP001152755">
    <property type="component" value="Unassembled WGS sequence"/>
</dbReference>
<dbReference type="AlphaFoldDB" id="A0A9X4LYX2"/>
<organism evidence="2 3">
    <name type="scientific">Speluncibacter jeojiensis</name>
    <dbReference type="NCBI Taxonomy" id="2710754"/>
    <lineage>
        <taxon>Bacteria</taxon>
        <taxon>Bacillati</taxon>
        <taxon>Actinomycetota</taxon>
        <taxon>Actinomycetes</taxon>
        <taxon>Mycobacteriales</taxon>
        <taxon>Speluncibacteraceae</taxon>
        <taxon>Speluncibacter</taxon>
    </lineage>
</organism>
<dbReference type="Gene3D" id="3.90.1150.10">
    <property type="entry name" value="Aspartate Aminotransferase, domain 1"/>
    <property type="match status" value="1"/>
</dbReference>
<feature type="domain" description="Aminotransferase class V" evidence="1">
    <location>
        <begin position="20"/>
        <end position="392"/>
    </location>
</feature>
<dbReference type="InterPro" id="IPR015422">
    <property type="entry name" value="PyrdxlP-dep_Trfase_small"/>
</dbReference>
<gene>
    <name evidence="2" type="ORF">NVS88_06260</name>
</gene>
<name>A0A9X4LYX2_9ACTN</name>
<dbReference type="Gene3D" id="3.40.640.10">
    <property type="entry name" value="Type I PLP-dependent aspartate aminotransferase-like (Major domain)"/>
    <property type="match status" value="1"/>
</dbReference>
<sequence length="400" mass="42041">MVYDVWRVRGLFPSLGDGWIHLDPQAGMQIPDTVATTVSTAFRASVSAPSGPYPSARRSAAILDAARAAVADVVGADPAGVVLGPNRSMLLSVLAESMHRRLGIGTEVVLSRLDEESNVSPWVRAADLYGAQVQWAEVDIETCELPAWQYGDLIGPSTRLVAVTAASATVGVVPDVPAIAKLAHEVGALVVVDAAAVAPYRPLDIDELGADVLVLNSASWGGPTLGALVFRDPHQLDRLRSLSLDPHARGPARLEVGEHQYALLAGLVTSVEYLAGLDESATGSRRERLVKSLAALHTHHEPLLEQLLSALRALPSVMVLGGTEQRVPALSFTVAGVPAVDVVQRLADNGICALSSTRSVNRLLDAIGVTEVGGAVTIGLGHYTTAYEIDQLVRVVASLT</sequence>
<proteinExistence type="predicted"/>
<dbReference type="RefSeq" id="WP_277832032.1">
    <property type="nucleotide sequence ID" value="NZ_JAAIVF010000002.1"/>
</dbReference>
<reference evidence="2" key="1">
    <citation type="submission" date="2022-08" db="EMBL/GenBank/DDBJ databases">
        <title>Genome analysis of Corynebacteriales strain.</title>
        <authorList>
            <person name="Lee S.D."/>
        </authorList>
    </citation>
    <scope>NUCLEOTIDE SEQUENCE</scope>
    <source>
        <strain evidence="2">D3-21</strain>
    </source>
</reference>
<dbReference type="InterPro" id="IPR011340">
    <property type="entry name" value="Cys_dSase-rel"/>
</dbReference>
<keyword evidence="3" id="KW-1185">Reference proteome</keyword>
<dbReference type="SUPFAM" id="SSF53383">
    <property type="entry name" value="PLP-dependent transferases"/>
    <property type="match status" value="1"/>
</dbReference>
<dbReference type="InterPro" id="IPR015421">
    <property type="entry name" value="PyrdxlP-dep_Trfase_major"/>
</dbReference>
<dbReference type="NCBIfam" id="TIGR01976">
    <property type="entry name" value="am_tr_V_VC1184"/>
    <property type="match status" value="1"/>
</dbReference>
<comment type="caution">
    <text evidence="2">The sequence shown here is derived from an EMBL/GenBank/DDBJ whole genome shotgun (WGS) entry which is preliminary data.</text>
</comment>
<evidence type="ECO:0000313" key="2">
    <source>
        <dbReference type="EMBL" id="MDG3014156.1"/>
    </source>
</evidence>